<dbReference type="Proteomes" id="UP000887564">
    <property type="component" value="Unplaced"/>
</dbReference>
<dbReference type="AlphaFoldDB" id="A0A914RI07"/>
<protein>
    <submittedName>
        <fullName evidence="2">RBD domain-containing protein</fullName>
    </submittedName>
</protein>
<evidence type="ECO:0000313" key="2">
    <source>
        <dbReference type="WBParaSite" id="PEQ_0000595001-mRNA-1"/>
    </source>
</evidence>
<dbReference type="WBParaSite" id="PEQ_0000595001-mRNA-1">
    <property type="protein sequence ID" value="PEQ_0000595001-mRNA-1"/>
    <property type="gene ID" value="PEQ_0000595001"/>
</dbReference>
<sequence>MELDRRLEQCSTFSVEYVDEEGRVIDTIEKVQPLPRQKLHECLDRKLRRWGLSVESVAFFVENSRTPLPDNCDAAYLAGHRIVVRGIKRHILICYLLLQFFMLNTSEKDISPFSYHI</sequence>
<evidence type="ECO:0000313" key="1">
    <source>
        <dbReference type="Proteomes" id="UP000887564"/>
    </source>
</evidence>
<accession>A0A914RI07</accession>
<proteinExistence type="predicted"/>
<keyword evidence="1" id="KW-1185">Reference proteome</keyword>
<organism evidence="1 2">
    <name type="scientific">Parascaris equorum</name>
    <name type="common">Equine roundworm</name>
    <dbReference type="NCBI Taxonomy" id="6256"/>
    <lineage>
        <taxon>Eukaryota</taxon>
        <taxon>Metazoa</taxon>
        <taxon>Ecdysozoa</taxon>
        <taxon>Nematoda</taxon>
        <taxon>Chromadorea</taxon>
        <taxon>Rhabditida</taxon>
        <taxon>Spirurina</taxon>
        <taxon>Ascaridomorpha</taxon>
        <taxon>Ascaridoidea</taxon>
        <taxon>Ascarididae</taxon>
        <taxon>Parascaris</taxon>
    </lineage>
</organism>
<reference evidence="2" key="1">
    <citation type="submission" date="2022-11" db="UniProtKB">
        <authorList>
            <consortium name="WormBaseParasite"/>
        </authorList>
    </citation>
    <scope>IDENTIFICATION</scope>
</reference>
<name>A0A914RI07_PAREQ</name>